<reference evidence="1" key="2">
    <citation type="submission" date="2023-04" db="EMBL/GenBank/DDBJ databases">
        <authorList>
            <person name="Bu L."/>
            <person name="Lu L."/>
            <person name="Laidemitt M.R."/>
            <person name="Zhang S.M."/>
            <person name="Mutuku M."/>
            <person name="Mkoji G."/>
            <person name="Steinauer M."/>
            <person name="Loker E.S."/>
        </authorList>
    </citation>
    <scope>NUCLEOTIDE SEQUENCE</scope>
    <source>
        <strain evidence="1">KasaAsao</strain>
        <tissue evidence="1">Whole Snail</tissue>
    </source>
</reference>
<evidence type="ECO:0000313" key="1">
    <source>
        <dbReference type="EMBL" id="KAK0059872.1"/>
    </source>
</evidence>
<accession>A0AAD8BTN7</accession>
<name>A0AAD8BTN7_BIOPF</name>
<organism evidence="1 2">
    <name type="scientific">Biomphalaria pfeifferi</name>
    <name type="common">Bloodfluke planorb</name>
    <name type="synonym">Freshwater snail</name>
    <dbReference type="NCBI Taxonomy" id="112525"/>
    <lineage>
        <taxon>Eukaryota</taxon>
        <taxon>Metazoa</taxon>
        <taxon>Spiralia</taxon>
        <taxon>Lophotrochozoa</taxon>
        <taxon>Mollusca</taxon>
        <taxon>Gastropoda</taxon>
        <taxon>Heterobranchia</taxon>
        <taxon>Euthyneura</taxon>
        <taxon>Panpulmonata</taxon>
        <taxon>Hygrophila</taxon>
        <taxon>Lymnaeoidea</taxon>
        <taxon>Planorbidae</taxon>
        <taxon>Biomphalaria</taxon>
    </lineage>
</organism>
<evidence type="ECO:0000313" key="2">
    <source>
        <dbReference type="Proteomes" id="UP001233172"/>
    </source>
</evidence>
<keyword evidence="2" id="KW-1185">Reference proteome</keyword>
<sequence>MVDGCLSKRLTQLCEVPAALLPKIYAAANIARLLDWRYVSNQEHFPEYERHRYLSKIHSA</sequence>
<dbReference type="Proteomes" id="UP001233172">
    <property type="component" value="Unassembled WGS sequence"/>
</dbReference>
<reference evidence="1" key="1">
    <citation type="journal article" date="2023" name="PLoS Negl. Trop. Dis.">
        <title>A genome sequence for Biomphalaria pfeifferi, the major vector snail for the human-infecting parasite Schistosoma mansoni.</title>
        <authorList>
            <person name="Bu L."/>
            <person name="Lu L."/>
            <person name="Laidemitt M.R."/>
            <person name="Zhang S.M."/>
            <person name="Mutuku M."/>
            <person name="Mkoji G."/>
            <person name="Steinauer M."/>
            <person name="Loker E.S."/>
        </authorList>
    </citation>
    <scope>NUCLEOTIDE SEQUENCE</scope>
    <source>
        <strain evidence="1">KasaAsao</strain>
    </source>
</reference>
<comment type="caution">
    <text evidence="1">The sequence shown here is derived from an EMBL/GenBank/DDBJ whole genome shotgun (WGS) entry which is preliminary data.</text>
</comment>
<proteinExistence type="predicted"/>
<protein>
    <submittedName>
        <fullName evidence="1">Uncharacterized protein</fullName>
    </submittedName>
</protein>
<gene>
    <name evidence="1" type="ORF">Bpfe_010731</name>
</gene>
<dbReference type="AlphaFoldDB" id="A0AAD8BTN7"/>
<dbReference type="EMBL" id="JASAOG010000039">
    <property type="protein sequence ID" value="KAK0059872.1"/>
    <property type="molecule type" value="Genomic_DNA"/>
</dbReference>